<gene>
    <name evidence="1" type="ORF">E2F43_01855</name>
</gene>
<sequence length="65" mass="7458">MTLQANEFDASELCSRKLWQIVTSEEDARMSRDQLTQAIQELATRRRYLAELSRMGKLGSTTHNA</sequence>
<keyword evidence="2" id="KW-1185">Reference proteome</keyword>
<protein>
    <submittedName>
        <fullName evidence="1">Uncharacterized protein</fullName>
    </submittedName>
</protein>
<organism evidence="1 2">
    <name type="scientific">Seongchinamella unica</name>
    <dbReference type="NCBI Taxonomy" id="2547392"/>
    <lineage>
        <taxon>Bacteria</taxon>
        <taxon>Pseudomonadati</taxon>
        <taxon>Pseudomonadota</taxon>
        <taxon>Gammaproteobacteria</taxon>
        <taxon>Cellvibrionales</taxon>
        <taxon>Halieaceae</taxon>
        <taxon>Seongchinamella</taxon>
    </lineage>
</organism>
<dbReference type="RefSeq" id="WP_133209172.1">
    <property type="nucleotide sequence ID" value="NZ_SMSE01000001.1"/>
</dbReference>
<reference evidence="1 2" key="1">
    <citation type="submission" date="2019-03" db="EMBL/GenBank/DDBJ databases">
        <title>Seongchinamella monodicae gen. nov., sp. nov., a novel member of the Gammaproteobacteria isolated from a tidal mudflat of beach.</title>
        <authorList>
            <person name="Yang H.G."/>
            <person name="Kang J.W."/>
            <person name="Lee S.D."/>
        </authorList>
    </citation>
    <scope>NUCLEOTIDE SEQUENCE [LARGE SCALE GENOMIC DNA]</scope>
    <source>
        <strain evidence="1 2">GH4-78</strain>
    </source>
</reference>
<evidence type="ECO:0000313" key="1">
    <source>
        <dbReference type="EMBL" id="TDG15010.1"/>
    </source>
</evidence>
<accession>A0A4R5LUF6</accession>
<name>A0A4R5LUF6_9GAMM</name>
<dbReference type="AlphaFoldDB" id="A0A4R5LUF6"/>
<evidence type="ECO:0000313" key="2">
    <source>
        <dbReference type="Proteomes" id="UP000295554"/>
    </source>
</evidence>
<proteinExistence type="predicted"/>
<dbReference type="OrthoDB" id="5740644at2"/>
<dbReference type="EMBL" id="SMSE01000001">
    <property type="protein sequence ID" value="TDG15010.1"/>
    <property type="molecule type" value="Genomic_DNA"/>
</dbReference>
<comment type="caution">
    <text evidence="1">The sequence shown here is derived from an EMBL/GenBank/DDBJ whole genome shotgun (WGS) entry which is preliminary data.</text>
</comment>
<dbReference type="Proteomes" id="UP000295554">
    <property type="component" value="Unassembled WGS sequence"/>
</dbReference>